<dbReference type="HOGENOM" id="CLU_021823_0_1_1"/>
<reference evidence="5" key="1">
    <citation type="submission" date="2012-12" db="EMBL/GenBank/DDBJ databases">
        <authorList>
            <person name="Hellsten U."/>
            <person name="Grimwood J."/>
            <person name="Chapman J.A."/>
            <person name="Shapiro H."/>
            <person name="Aerts A."/>
            <person name="Otillar R.P."/>
            <person name="Terry A.Y."/>
            <person name="Boore J.L."/>
            <person name="Simakov O."/>
            <person name="Marletaz F."/>
            <person name="Cho S.-J."/>
            <person name="Edsinger-Gonzales E."/>
            <person name="Havlak P."/>
            <person name="Kuo D.-H."/>
            <person name="Larsson T."/>
            <person name="Lv J."/>
            <person name="Arendt D."/>
            <person name="Savage R."/>
            <person name="Osoegawa K."/>
            <person name="de Jong P."/>
            <person name="Lindberg D.R."/>
            <person name="Seaver E.C."/>
            <person name="Weisblat D.A."/>
            <person name="Putnam N.H."/>
            <person name="Grigoriev I.V."/>
            <person name="Rokhsar D.S."/>
        </authorList>
    </citation>
    <scope>NUCLEOTIDE SEQUENCE</scope>
    <source>
        <strain evidence="5">I ESC-2004</strain>
    </source>
</reference>
<evidence type="ECO:0000256" key="2">
    <source>
        <dbReference type="SAM" id="SignalP"/>
    </source>
</evidence>
<dbReference type="GO" id="GO:0016020">
    <property type="term" value="C:membrane"/>
    <property type="evidence" value="ECO:0007669"/>
    <property type="project" value="InterPro"/>
</dbReference>
<keyword evidence="2" id="KW-0732">Signal</keyword>
<dbReference type="EnsemblMetazoa" id="CapteT185929">
    <property type="protein sequence ID" value="CapteP185929"/>
    <property type="gene ID" value="CapteG185929"/>
</dbReference>
<dbReference type="OMA" id="RMYLHCT"/>
<dbReference type="PANTHER" id="PTHR46145">
    <property type="entry name" value="HEPARANASE"/>
    <property type="match status" value="1"/>
</dbReference>
<dbReference type="SUPFAM" id="SSF51445">
    <property type="entry name" value="(Trans)glycosidases"/>
    <property type="match status" value="1"/>
</dbReference>
<evidence type="ECO:0000313" key="4">
    <source>
        <dbReference type="EnsemblMetazoa" id="CapteP185929"/>
    </source>
</evidence>
<dbReference type="GO" id="GO:0016798">
    <property type="term" value="F:hydrolase activity, acting on glycosyl bonds"/>
    <property type="evidence" value="ECO:0007669"/>
    <property type="project" value="InterPro"/>
</dbReference>
<reference evidence="3 5" key="2">
    <citation type="journal article" date="2013" name="Nature">
        <title>Insights into bilaterian evolution from three spiralian genomes.</title>
        <authorList>
            <person name="Simakov O."/>
            <person name="Marletaz F."/>
            <person name="Cho S.J."/>
            <person name="Edsinger-Gonzales E."/>
            <person name="Havlak P."/>
            <person name="Hellsten U."/>
            <person name="Kuo D.H."/>
            <person name="Larsson T."/>
            <person name="Lv J."/>
            <person name="Arendt D."/>
            <person name="Savage R."/>
            <person name="Osoegawa K."/>
            <person name="de Jong P."/>
            <person name="Grimwood J."/>
            <person name="Chapman J.A."/>
            <person name="Shapiro H."/>
            <person name="Aerts A."/>
            <person name="Otillar R.P."/>
            <person name="Terry A.Y."/>
            <person name="Boore J.L."/>
            <person name="Grigoriev I.V."/>
            <person name="Lindberg D.R."/>
            <person name="Seaver E.C."/>
            <person name="Weisblat D.A."/>
            <person name="Putnam N.H."/>
            <person name="Rokhsar D.S."/>
        </authorList>
    </citation>
    <scope>NUCLEOTIDE SEQUENCE</scope>
    <source>
        <strain evidence="3 5">I ESC-2004</strain>
    </source>
</reference>
<dbReference type="EMBL" id="AMQN01015193">
    <property type="status" value="NOT_ANNOTATED_CDS"/>
    <property type="molecule type" value="Genomic_DNA"/>
</dbReference>
<accession>R7T5U4</accession>
<dbReference type="EMBL" id="KB311699">
    <property type="protein sequence ID" value="ELT88779.1"/>
    <property type="molecule type" value="Genomic_DNA"/>
</dbReference>
<sequence length="488" mass="54429">MSHFFLLCLSLSAVSLANAQLSVTIATDASIFVTEPTFISFNLDSFVFDPLNRQIWDNFDRSSPKLHNLMRGLSPALLRVGGSPADWLFFDVPYSVLNATKLSPQPIILTKTDWDDMVQLTLATDNRLLFDLNLQQRFGLQWDTSQAIRLFEYCRQKGYGKNLDWELGNEPDYYTHPGQVTVPTEQISADFSNLRRLLDAYPSLRAGSLVGPDVVSFPNDIVHDFVNIAGGDVTALTTHHYYFRGDTATWKDYINPVYFSGAFEKQLRQTKTIITQSKHPELKHWIGETSDSWHSGTAGVSDRFISGFLWLDKLGIAAKMGVGVVMRQTFYGHQYSLISLDLNPNPDYWLSLLHKKLVGPKVLYAETSHSNSSTVKVYAHCSAAGAAYPTGAVTLFALNINNHTEHLTLSEQFVKLPYEVYLMTPGDGEQNGLLSKEVKLNGNVLSLMPDSSLPDLLPVTRSAGMTLDLPAYSYAFWVFPDAEAPACS</sequence>
<evidence type="ECO:0000313" key="5">
    <source>
        <dbReference type="Proteomes" id="UP000014760"/>
    </source>
</evidence>
<gene>
    <name evidence="3" type="ORF">CAPTEDRAFT_185929</name>
</gene>
<keyword evidence="5" id="KW-1185">Reference proteome</keyword>
<dbReference type="GO" id="GO:0031012">
    <property type="term" value="C:extracellular matrix"/>
    <property type="evidence" value="ECO:0007669"/>
    <property type="project" value="TreeGrafter"/>
</dbReference>
<dbReference type="Proteomes" id="UP000014760">
    <property type="component" value="Unassembled WGS sequence"/>
</dbReference>
<proteinExistence type="inferred from homology"/>
<dbReference type="InterPro" id="IPR005199">
    <property type="entry name" value="Glyco_hydro_79"/>
</dbReference>
<dbReference type="OrthoDB" id="10066041at2759"/>
<feature type="signal peptide" evidence="2">
    <location>
        <begin position="1"/>
        <end position="19"/>
    </location>
</feature>
<name>R7T5U4_CAPTE</name>
<dbReference type="Gene3D" id="3.20.20.80">
    <property type="entry name" value="Glycosidases"/>
    <property type="match status" value="1"/>
</dbReference>
<dbReference type="GO" id="GO:0005615">
    <property type="term" value="C:extracellular space"/>
    <property type="evidence" value="ECO:0007669"/>
    <property type="project" value="TreeGrafter"/>
</dbReference>
<dbReference type="Pfam" id="PF03662">
    <property type="entry name" value="Glyco_hydro_79n"/>
    <property type="match status" value="1"/>
</dbReference>
<evidence type="ECO:0008006" key="6">
    <source>
        <dbReference type="Google" id="ProtNLM"/>
    </source>
</evidence>
<evidence type="ECO:0000313" key="3">
    <source>
        <dbReference type="EMBL" id="ELT88779.1"/>
    </source>
</evidence>
<organism evidence="3">
    <name type="scientific">Capitella teleta</name>
    <name type="common">Polychaete worm</name>
    <dbReference type="NCBI Taxonomy" id="283909"/>
    <lineage>
        <taxon>Eukaryota</taxon>
        <taxon>Metazoa</taxon>
        <taxon>Spiralia</taxon>
        <taxon>Lophotrochozoa</taxon>
        <taxon>Annelida</taxon>
        <taxon>Polychaeta</taxon>
        <taxon>Sedentaria</taxon>
        <taxon>Scolecida</taxon>
        <taxon>Capitellidae</taxon>
        <taxon>Capitella</taxon>
    </lineage>
</organism>
<comment type="similarity">
    <text evidence="1">Belongs to the glycosyl hydrolase 79 family.</text>
</comment>
<evidence type="ECO:0000256" key="1">
    <source>
        <dbReference type="ARBA" id="ARBA00009800"/>
    </source>
</evidence>
<dbReference type="InterPro" id="IPR017853">
    <property type="entry name" value="GH"/>
</dbReference>
<feature type="chain" id="PRO_5008786677" description="Heparanase" evidence="2">
    <location>
        <begin position="20"/>
        <end position="488"/>
    </location>
</feature>
<dbReference type="AlphaFoldDB" id="R7T5U4"/>
<dbReference type="PANTHER" id="PTHR46145:SF4">
    <property type="entry name" value="HEPARANASE"/>
    <property type="match status" value="1"/>
</dbReference>
<reference evidence="4" key="3">
    <citation type="submission" date="2015-06" db="UniProtKB">
        <authorList>
            <consortium name="EnsemblMetazoa"/>
        </authorList>
    </citation>
    <scope>IDENTIFICATION</scope>
</reference>
<protein>
    <recommendedName>
        <fullName evidence="6">Heparanase</fullName>
    </recommendedName>
</protein>